<organism evidence="21 22">
    <name type="scientific">Cyphellophora attinorum</name>
    <dbReference type="NCBI Taxonomy" id="1664694"/>
    <lineage>
        <taxon>Eukaryota</taxon>
        <taxon>Fungi</taxon>
        <taxon>Dikarya</taxon>
        <taxon>Ascomycota</taxon>
        <taxon>Pezizomycotina</taxon>
        <taxon>Eurotiomycetes</taxon>
        <taxon>Chaetothyriomycetidae</taxon>
        <taxon>Chaetothyriales</taxon>
        <taxon>Cyphellophoraceae</taxon>
        <taxon>Cyphellophora</taxon>
    </lineage>
</organism>
<evidence type="ECO:0000256" key="20">
    <source>
        <dbReference type="SAM" id="Phobius"/>
    </source>
</evidence>
<dbReference type="GO" id="GO:0005874">
    <property type="term" value="C:microtubule"/>
    <property type="evidence" value="ECO:0007669"/>
    <property type="project" value="UniProtKB-KW"/>
</dbReference>
<evidence type="ECO:0000256" key="14">
    <source>
        <dbReference type="ARBA" id="ARBA00023242"/>
    </source>
</evidence>
<evidence type="ECO:0000256" key="13">
    <source>
        <dbReference type="ARBA" id="ARBA00023212"/>
    </source>
</evidence>
<keyword evidence="16" id="KW-0137">Centromere</keyword>
<feature type="compositionally biased region" description="Low complexity" evidence="19">
    <location>
        <begin position="173"/>
        <end position="192"/>
    </location>
</feature>
<keyword evidence="5" id="KW-0158">Chromosome</keyword>
<feature type="region of interest" description="Disordered" evidence="19">
    <location>
        <begin position="341"/>
        <end position="382"/>
    </location>
</feature>
<keyword evidence="11" id="KW-0995">Kinetochore</keyword>
<evidence type="ECO:0000256" key="1">
    <source>
        <dbReference type="ARBA" id="ARBA00004123"/>
    </source>
</evidence>
<feature type="region of interest" description="Disordered" evidence="19">
    <location>
        <begin position="1"/>
        <end position="57"/>
    </location>
</feature>
<feature type="region of interest" description="Disordered" evidence="19">
    <location>
        <begin position="134"/>
        <end position="217"/>
    </location>
</feature>
<evidence type="ECO:0000256" key="4">
    <source>
        <dbReference type="ARBA" id="ARBA00005366"/>
    </source>
</evidence>
<accession>A0A0N0NPG8</accession>
<dbReference type="EMBL" id="LFJN01000006">
    <property type="protein sequence ID" value="KPI42708.1"/>
    <property type="molecule type" value="Genomic_DNA"/>
</dbReference>
<dbReference type="PANTHER" id="PTHR28216:SF1">
    <property type="entry name" value="DASH COMPLEX SUBUNIT DUO1"/>
    <property type="match status" value="1"/>
</dbReference>
<keyword evidence="22" id="KW-1185">Reference proteome</keyword>
<evidence type="ECO:0000256" key="11">
    <source>
        <dbReference type="ARBA" id="ARBA00022838"/>
    </source>
</evidence>
<evidence type="ECO:0000256" key="9">
    <source>
        <dbReference type="ARBA" id="ARBA00022776"/>
    </source>
</evidence>
<gene>
    <name evidence="21" type="ORF">AB675_1959</name>
</gene>
<keyword evidence="10" id="KW-0159">Chromosome partition</keyword>
<comment type="subcellular location">
    <subcellularLocation>
        <location evidence="3">Chromosome</location>
        <location evidence="3">Centromere</location>
        <location evidence="3">Kinetochore</location>
    </subcellularLocation>
    <subcellularLocation>
        <location evidence="2">Cytoplasm</location>
        <location evidence="2">Cytoskeleton</location>
        <location evidence="2">Spindle</location>
    </subcellularLocation>
    <subcellularLocation>
        <location evidence="1">Nucleus</location>
    </subcellularLocation>
</comment>
<dbReference type="VEuPathDB" id="FungiDB:AB675_1959"/>
<dbReference type="InterPro" id="IPR013960">
    <property type="entry name" value="DASH_Duo1"/>
</dbReference>
<evidence type="ECO:0000256" key="3">
    <source>
        <dbReference type="ARBA" id="ARBA00004629"/>
    </source>
</evidence>
<feature type="compositionally biased region" description="Polar residues" evidence="19">
    <location>
        <begin position="208"/>
        <end position="217"/>
    </location>
</feature>
<evidence type="ECO:0000256" key="5">
    <source>
        <dbReference type="ARBA" id="ARBA00022454"/>
    </source>
</evidence>
<protein>
    <recommendedName>
        <fullName evidence="17">DASH complex subunit DUO1</fullName>
    </recommendedName>
    <alternativeName>
        <fullName evidence="18">Outer kinetochore protein DUO1</fullName>
    </alternativeName>
</protein>
<comment type="caution">
    <text evidence="21">The sequence shown here is derived from an EMBL/GenBank/DDBJ whole genome shotgun (WGS) entry which is preliminary data.</text>
</comment>
<dbReference type="AlphaFoldDB" id="A0A0N0NPG8"/>
<evidence type="ECO:0000256" key="16">
    <source>
        <dbReference type="ARBA" id="ARBA00023328"/>
    </source>
</evidence>
<dbReference type="GO" id="GO:0051301">
    <property type="term" value="P:cell division"/>
    <property type="evidence" value="ECO:0007669"/>
    <property type="project" value="UniProtKB-KW"/>
</dbReference>
<sequence length="524" mass="57701">MADSDRARLSAADQDIDDSLLDSPVKSSALDDPDRKASNAKTGSSRPSHDQDAARDAALQKELASVRRVNEVIEGVLQNLERAKSNMTTVNQSVGAASTLLDTWSRILSQTEHNQRVLLSPSFEGLSKEMADMEIESQTKQQAAQRREVEEQERKAAAARRAEEAEQRRLVESTKSQTTSTRGRGRVTSRGSAATRSQSSGYAAADGSATNVGRGSSYASRRPALINILKLTAFCDANIVLYNALSDRPNIKKEGTRKGLASGLQSPMRVTSLDAQPRRIVVLCGHLNFLRTSLVRKFVFGPKEGATAEHYIYTAVHAWKPHGLGVHTPAVTDHELRALPRYPTTERALSPPPGGRSRNSIERIRSPPPGRPDAPSRGASYAQPLPHPDDFADYAAPSSRPMLGSEERGQQLEAFQTSLPMRMDYEAMLAYVLLPPAGGVFLLVLEHKSDYVRFHAWQSSMLFSCIFVIHLCLAWSAILSWLLLGVDLWLIGFLALHAYRDVETLDHYEVPIIGRIANSWVDNE</sequence>
<keyword evidence="13" id="KW-0206">Cytoskeleton</keyword>
<evidence type="ECO:0000313" key="21">
    <source>
        <dbReference type="EMBL" id="KPI42708.1"/>
    </source>
</evidence>
<evidence type="ECO:0000256" key="10">
    <source>
        <dbReference type="ARBA" id="ARBA00022829"/>
    </source>
</evidence>
<dbReference type="RefSeq" id="XP_018002671.1">
    <property type="nucleotide sequence ID" value="XM_018141889.1"/>
</dbReference>
<keyword evidence="6" id="KW-0963">Cytoplasm</keyword>
<dbReference type="Proteomes" id="UP000038010">
    <property type="component" value="Unassembled WGS sequence"/>
</dbReference>
<keyword evidence="9" id="KW-0498">Mitosis</keyword>
<evidence type="ECO:0000313" key="22">
    <source>
        <dbReference type="Proteomes" id="UP000038010"/>
    </source>
</evidence>
<evidence type="ECO:0000256" key="7">
    <source>
        <dbReference type="ARBA" id="ARBA00022618"/>
    </source>
</evidence>
<evidence type="ECO:0000256" key="6">
    <source>
        <dbReference type="ARBA" id="ARBA00022490"/>
    </source>
</evidence>
<dbReference type="STRING" id="1664694.A0A0N0NPG8"/>
<evidence type="ECO:0000256" key="15">
    <source>
        <dbReference type="ARBA" id="ARBA00023306"/>
    </source>
</evidence>
<keyword evidence="12" id="KW-0175">Coiled coil</keyword>
<keyword evidence="20" id="KW-0812">Transmembrane</keyword>
<dbReference type="Pfam" id="PF08651">
    <property type="entry name" value="DASH_Duo1"/>
    <property type="match status" value="1"/>
</dbReference>
<keyword evidence="8" id="KW-0493">Microtubule</keyword>
<dbReference type="GO" id="GO:0007059">
    <property type="term" value="P:chromosome segregation"/>
    <property type="evidence" value="ECO:0007669"/>
    <property type="project" value="UniProtKB-KW"/>
</dbReference>
<keyword evidence="20" id="KW-0472">Membrane</keyword>
<feature type="transmembrane region" description="Helical" evidence="20">
    <location>
        <begin position="461"/>
        <end position="484"/>
    </location>
</feature>
<dbReference type="GeneID" id="28733769"/>
<feature type="compositionally biased region" description="Basic and acidic residues" evidence="19">
    <location>
        <begin position="47"/>
        <end position="57"/>
    </location>
</feature>
<evidence type="ECO:0000256" key="2">
    <source>
        <dbReference type="ARBA" id="ARBA00004186"/>
    </source>
</evidence>
<dbReference type="OrthoDB" id="5546837at2759"/>
<evidence type="ECO:0000256" key="17">
    <source>
        <dbReference type="ARBA" id="ARBA00044152"/>
    </source>
</evidence>
<feature type="compositionally biased region" description="Basic and acidic residues" evidence="19">
    <location>
        <begin position="145"/>
        <end position="172"/>
    </location>
</feature>
<feature type="transmembrane region" description="Helical" evidence="20">
    <location>
        <begin position="428"/>
        <end position="445"/>
    </location>
</feature>
<comment type="similarity">
    <text evidence="4">Belongs to the DASH complex DUO1 family.</text>
</comment>
<proteinExistence type="inferred from homology"/>
<evidence type="ECO:0000256" key="12">
    <source>
        <dbReference type="ARBA" id="ARBA00023054"/>
    </source>
</evidence>
<dbReference type="GO" id="GO:0000278">
    <property type="term" value="P:mitotic cell cycle"/>
    <property type="evidence" value="ECO:0007669"/>
    <property type="project" value="InterPro"/>
</dbReference>
<evidence type="ECO:0000256" key="8">
    <source>
        <dbReference type="ARBA" id="ARBA00022701"/>
    </source>
</evidence>
<dbReference type="PANTHER" id="PTHR28216">
    <property type="entry name" value="DASH COMPLEX SUBUNIT DUO1"/>
    <property type="match status" value="1"/>
</dbReference>
<keyword evidence="15" id="KW-0131">Cell cycle</keyword>
<evidence type="ECO:0000256" key="18">
    <source>
        <dbReference type="ARBA" id="ARBA00044358"/>
    </source>
</evidence>
<name>A0A0N0NPG8_9EURO</name>
<reference evidence="21 22" key="1">
    <citation type="submission" date="2015-06" db="EMBL/GenBank/DDBJ databases">
        <title>Draft genome of the ant-associated black yeast Phialophora attae CBS 131958.</title>
        <authorList>
            <person name="Moreno L.F."/>
            <person name="Stielow B.J."/>
            <person name="de Hoog S."/>
            <person name="Vicente V.A."/>
            <person name="Weiss V.A."/>
            <person name="de Vries M."/>
            <person name="Cruz L.M."/>
            <person name="Souza E.M."/>
        </authorList>
    </citation>
    <scope>NUCLEOTIDE SEQUENCE [LARGE SCALE GENOMIC DNA]</scope>
    <source>
        <strain evidence="21 22">CBS 131958</strain>
    </source>
</reference>
<dbReference type="GO" id="GO:0042729">
    <property type="term" value="C:DASH complex"/>
    <property type="evidence" value="ECO:0007669"/>
    <property type="project" value="InterPro"/>
</dbReference>
<keyword evidence="20" id="KW-1133">Transmembrane helix</keyword>
<keyword evidence="7" id="KW-0132">Cell division</keyword>
<dbReference type="GO" id="GO:0072686">
    <property type="term" value="C:mitotic spindle"/>
    <property type="evidence" value="ECO:0007669"/>
    <property type="project" value="InterPro"/>
</dbReference>
<evidence type="ECO:0000256" key="19">
    <source>
        <dbReference type="SAM" id="MobiDB-lite"/>
    </source>
</evidence>
<keyword evidence="14" id="KW-0539">Nucleus</keyword>